<dbReference type="InterPro" id="IPR005804">
    <property type="entry name" value="FA_desaturase_dom"/>
</dbReference>
<name>A0A9Q0J4N1_9ROSI</name>
<gene>
    <name evidence="7" type="ORF">Tsubulata_050841</name>
</gene>
<comment type="subcellular location">
    <subcellularLocation>
        <location evidence="1">Membrane</location>
    </subcellularLocation>
</comment>
<evidence type="ECO:0000256" key="2">
    <source>
        <dbReference type="ARBA" id="ARBA00009295"/>
    </source>
</evidence>
<dbReference type="AlphaFoldDB" id="A0A9Q0J4N1"/>
<reference evidence="7" key="1">
    <citation type="submission" date="2022-02" db="EMBL/GenBank/DDBJ databases">
        <authorList>
            <person name="Henning P.M."/>
            <person name="McCubbin A.G."/>
            <person name="Shore J.S."/>
        </authorList>
    </citation>
    <scope>NUCLEOTIDE SEQUENCE</scope>
    <source>
        <strain evidence="7">F60SS</strain>
        <tissue evidence="7">Leaves</tissue>
    </source>
</reference>
<sequence>MPYLVHNALVVTIVYLHHTHPDLPHYDSSEWDWLRGALSTVDRDYGFLLNTLFHNITDAHVVHHLISTIPHYHAVEATKAIKPILGDYYQSDDTPLHKALWRSVTECVYVGPDEGAPSQGFSIPSTSCSLLDIGQLLGTQWRCSVTHAFPSSRDLGHGGVDEARGGRCLAGELSRRGESKVGRAESSLVPPWENTCGEHLKNEKERHDVEKNTNHGHARKVSESSGCMIDHDHDL</sequence>
<keyword evidence="3" id="KW-0560">Oxidoreductase</keyword>
<evidence type="ECO:0000313" key="7">
    <source>
        <dbReference type="EMBL" id="KAJ4828209.1"/>
    </source>
</evidence>
<comment type="caution">
    <text evidence="7">The sequence shown here is derived from an EMBL/GenBank/DDBJ whole genome shotgun (WGS) entry which is preliminary data.</text>
</comment>
<feature type="region of interest" description="Disordered" evidence="5">
    <location>
        <begin position="200"/>
        <end position="235"/>
    </location>
</feature>
<evidence type="ECO:0000313" key="8">
    <source>
        <dbReference type="Proteomes" id="UP001141552"/>
    </source>
</evidence>
<accession>A0A9Q0J4N1</accession>
<evidence type="ECO:0000256" key="5">
    <source>
        <dbReference type="SAM" id="MobiDB-lite"/>
    </source>
</evidence>
<dbReference type="GO" id="GO:0006629">
    <property type="term" value="P:lipid metabolic process"/>
    <property type="evidence" value="ECO:0007669"/>
    <property type="project" value="UniProtKB-KW"/>
</dbReference>
<evidence type="ECO:0000256" key="3">
    <source>
        <dbReference type="ARBA" id="ARBA00023002"/>
    </source>
</evidence>
<keyword evidence="8" id="KW-1185">Reference proteome</keyword>
<evidence type="ECO:0000259" key="6">
    <source>
        <dbReference type="Pfam" id="PF00487"/>
    </source>
</evidence>
<dbReference type="Pfam" id="PF00487">
    <property type="entry name" value="FA_desaturase"/>
    <property type="match status" value="1"/>
</dbReference>
<dbReference type="InterPro" id="IPR012171">
    <property type="entry name" value="Fatty_acid_desaturase"/>
</dbReference>
<dbReference type="GO" id="GO:0016020">
    <property type="term" value="C:membrane"/>
    <property type="evidence" value="ECO:0007669"/>
    <property type="project" value="UniProtKB-SubCell"/>
</dbReference>
<comment type="similarity">
    <text evidence="2">Belongs to the fatty acid desaturase type 1 family.</text>
</comment>
<evidence type="ECO:0000256" key="4">
    <source>
        <dbReference type="ARBA" id="ARBA00023098"/>
    </source>
</evidence>
<feature type="domain" description="Fatty acid desaturase" evidence="6">
    <location>
        <begin position="2"/>
        <end position="91"/>
    </location>
</feature>
<dbReference type="EMBL" id="JAKUCV010006231">
    <property type="protein sequence ID" value="KAJ4828209.1"/>
    <property type="molecule type" value="Genomic_DNA"/>
</dbReference>
<dbReference type="PANTHER" id="PTHR32100">
    <property type="entry name" value="OMEGA-6 FATTY ACID DESATURASE, CHLOROPLASTIC"/>
    <property type="match status" value="1"/>
</dbReference>
<proteinExistence type="inferred from homology"/>
<dbReference type="Proteomes" id="UP001141552">
    <property type="component" value="Unassembled WGS sequence"/>
</dbReference>
<feature type="compositionally biased region" description="Basic and acidic residues" evidence="5">
    <location>
        <begin position="200"/>
        <end position="213"/>
    </location>
</feature>
<reference evidence="7" key="2">
    <citation type="journal article" date="2023" name="Plants (Basel)">
        <title>Annotation of the Turnera subulata (Passifloraceae) Draft Genome Reveals the S-Locus Evolved after the Divergence of Turneroideae from Passifloroideae in a Stepwise Manner.</title>
        <authorList>
            <person name="Henning P.M."/>
            <person name="Roalson E.H."/>
            <person name="Mir W."/>
            <person name="McCubbin A.G."/>
            <person name="Shore J.S."/>
        </authorList>
    </citation>
    <scope>NUCLEOTIDE SEQUENCE</scope>
    <source>
        <strain evidence="7">F60SS</strain>
    </source>
</reference>
<dbReference type="GO" id="GO:0016491">
    <property type="term" value="F:oxidoreductase activity"/>
    <property type="evidence" value="ECO:0007669"/>
    <property type="project" value="UniProtKB-KW"/>
</dbReference>
<evidence type="ECO:0000256" key="1">
    <source>
        <dbReference type="ARBA" id="ARBA00004370"/>
    </source>
</evidence>
<protein>
    <recommendedName>
        <fullName evidence="6">Fatty acid desaturase domain-containing protein</fullName>
    </recommendedName>
</protein>
<dbReference type="OrthoDB" id="1461976at2759"/>
<keyword evidence="4" id="KW-0443">Lipid metabolism</keyword>
<organism evidence="7 8">
    <name type="scientific">Turnera subulata</name>
    <dbReference type="NCBI Taxonomy" id="218843"/>
    <lineage>
        <taxon>Eukaryota</taxon>
        <taxon>Viridiplantae</taxon>
        <taxon>Streptophyta</taxon>
        <taxon>Embryophyta</taxon>
        <taxon>Tracheophyta</taxon>
        <taxon>Spermatophyta</taxon>
        <taxon>Magnoliopsida</taxon>
        <taxon>eudicotyledons</taxon>
        <taxon>Gunneridae</taxon>
        <taxon>Pentapetalae</taxon>
        <taxon>rosids</taxon>
        <taxon>fabids</taxon>
        <taxon>Malpighiales</taxon>
        <taxon>Passifloraceae</taxon>
        <taxon>Turnera</taxon>
    </lineage>
</organism>